<proteinExistence type="inferred from homology"/>
<dbReference type="PANTHER" id="PTHR11715:SF3">
    <property type="entry name" value="GLYCINE CLEAVAGE SYSTEM H PROTEIN-RELATED"/>
    <property type="match status" value="1"/>
</dbReference>
<dbReference type="InterPro" id="IPR003016">
    <property type="entry name" value="2-oxoA_DH_lipoyl-BS"/>
</dbReference>
<protein>
    <recommendedName>
        <fullName evidence="3">Glycine cleavage system H protein</fullName>
    </recommendedName>
</protein>
<dbReference type="InterPro" id="IPR000089">
    <property type="entry name" value="Biotin_lipoyl"/>
</dbReference>
<accession>A0A2R4W180</accession>
<dbReference type="PANTHER" id="PTHR11715">
    <property type="entry name" value="GLYCINE CLEAVAGE SYSTEM H PROTEIN"/>
    <property type="match status" value="1"/>
</dbReference>
<name>A0A2R4W180_THEAF</name>
<evidence type="ECO:0000256" key="1">
    <source>
        <dbReference type="ARBA" id="ARBA00009249"/>
    </source>
</evidence>
<dbReference type="EMBL" id="CP020921">
    <property type="protein sequence ID" value="AWB10472.1"/>
    <property type="molecule type" value="Genomic_DNA"/>
</dbReference>
<dbReference type="NCBIfam" id="NF002270">
    <property type="entry name" value="PRK01202.1"/>
    <property type="match status" value="1"/>
</dbReference>
<dbReference type="CDD" id="cd06848">
    <property type="entry name" value="GCS_H"/>
    <property type="match status" value="1"/>
</dbReference>
<dbReference type="GO" id="GO:0009249">
    <property type="term" value="P:protein lipoylation"/>
    <property type="evidence" value="ECO:0007669"/>
    <property type="project" value="TreeGrafter"/>
</dbReference>
<dbReference type="GO" id="GO:0005960">
    <property type="term" value="C:glycine cleavage complex"/>
    <property type="evidence" value="ECO:0007669"/>
    <property type="project" value="InterPro"/>
</dbReference>
<feature type="domain" description="Lipoyl-binding" evidence="5">
    <location>
        <begin position="18"/>
        <end position="100"/>
    </location>
</feature>
<evidence type="ECO:0000256" key="3">
    <source>
        <dbReference type="HAMAP-Rule" id="MF_00272"/>
    </source>
</evidence>
<gene>
    <name evidence="3" type="primary">gcvH</name>
    <name evidence="6" type="ORF">TDSAC_1126</name>
</gene>
<evidence type="ECO:0000313" key="6">
    <source>
        <dbReference type="EMBL" id="AWB10472.1"/>
    </source>
</evidence>
<sequence>MSRYYSKDHEWLEIDNNVGIVGITDYAQHQLGDITYVELPEVGTEIKQFSIFCTIESVKAASDVYAPVSGKIIEVNSRLENEPEIINKSPEEEGWIVKVEISDTSELKNLMDKASYENYIKELD</sequence>
<evidence type="ECO:0000256" key="4">
    <source>
        <dbReference type="PIRSR" id="PIRSR617453-50"/>
    </source>
</evidence>
<evidence type="ECO:0000313" key="7">
    <source>
        <dbReference type="Proteomes" id="UP000244792"/>
    </source>
</evidence>
<dbReference type="Gene3D" id="2.40.50.100">
    <property type="match status" value="1"/>
</dbReference>
<dbReference type="HAMAP" id="MF_00272">
    <property type="entry name" value="GcvH"/>
    <property type="match status" value="1"/>
</dbReference>
<dbReference type="InterPro" id="IPR017453">
    <property type="entry name" value="GCV_H_sub"/>
</dbReference>
<evidence type="ECO:0000259" key="5">
    <source>
        <dbReference type="PROSITE" id="PS50968"/>
    </source>
</evidence>
<comment type="subunit">
    <text evidence="3">The glycine cleavage system is composed of four proteins: P, T, L and H.</text>
</comment>
<feature type="modified residue" description="N6-lipoyllysine" evidence="3 4">
    <location>
        <position position="59"/>
    </location>
</feature>
<dbReference type="Pfam" id="PF01597">
    <property type="entry name" value="GCV_H"/>
    <property type="match status" value="1"/>
</dbReference>
<dbReference type="Proteomes" id="UP000244792">
    <property type="component" value="Chromosome"/>
</dbReference>
<evidence type="ECO:0000256" key="2">
    <source>
        <dbReference type="ARBA" id="ARBA00022823"/>
    </source>
</evidence>
<dbReference type="PROSITE" id="PS00189">
    <property type="entry name" value="LIPOYL"/>
    <property type="match status" value="1"/>
</dbReference>
<keyword evidence="7" id="KW-1185">Reference proteome</keyword>
<dbReference type="InterPro" id="IPR033753">
    <property type="entry name" value="GCV_H/Fam206"/>
</dbReference>
<comment type="cofactor">
    <cofactor evidence="3">
        <name>(R)-lipoate</name>
        <dbReference type="ChEBI" id="CHEBI:83088"/>
    </cofactor>
    <text evidence="3">Binds 1 lipoyl cofactor covalently.</text>
</comment>
<dbReference type="SUPFAM" id="SSF51230">
    <property type="entry name" value="Single hybrid motif"/>
    <property type="match status" value="1"/>
</dbReference>
<dbReference type="RefSeq" id="WP_108309267.1">
    <property type="nucleotide sequence ID" value="NZ_CP020921.1"/>
</dbReference>
<comment type="similarity">
    <text evidence="1 3">Belongs to the GcvH family.</text>
</comment>
<keyword evidence="2 3" id="KW-0450">Lipoyl</keyword>
<dbReference type="AlphaFoldDB" id="A0A2R4W180"/>
<dbReference type="NCBIfam" id="TIGR00527">
    <property type="entry name" value="gcvH"/>
    <property type="match status" value="1"/>
</dbReference>
<organism evidence="6 7">
    <name type="scientific">Thermodesulfobium acidiphilum</name>
    <dbReference type="NCBI Taxonomy" id="1794699"/>
    <lineage>
        <taxon>Bacteria</taxon>
        <taxon>Pseudomonadati</taxon>
        <taxon>Thermodesulfobiota</taxon>
        <taxon>Thermodesulfobiia</taxon>
        <taxon>Thermodesulfobiales</taxon>
        <taxon>Thermodesulfobiaceae</taxon>
        <taxon>Thermodesulfobium</taxon>
    </lineage>
</organism>
<dbReference type="GO" id="GO:0005737">
    <property type="term" value="C:cytoplasm"/>
    <property type="evidence" value="ECO:0007669"/>
    <property type="project" value="TreeGrafter"/>
</dbReference>
<dbReference type="OrthoDB" id="9796712at2"/>
<dbReference type="InterPro" id="IPR002930">
    <property type="entry name" value="GCV_H"/>
</dbReference>
<dbReference type="GO" id="GO:0019464">
    <property type="term" value="P:glycine decarboxylation via glycine cleavage system"/>
    <property type="evidence" value="ECO:0007669"/>
    <property type="project" value="UniProtKB-UniRule"/>
</dbReference>
<reference evidence="6 7" key="1">
    <citation type="submission" date="2017-04" db="EMBL/GenBank/DDBJ databases">
        <title>Genomic insights into metabolism of Thermodesulfobium acidiphilum.</title>
        <authorList>
            <person name="Toshchakov S.V."/>
            <person name="Frolov E.N."/>
            <person name="Kublanov I.V."/>
            <person name="Samarov N.I."/>
            <person name="Novikov A."/>
            <person name="Lebedinsky A.V."/>
            <person name="Bonch-Osmolovskaya E.A."/>
            <person name="Chernyh N.A."/>
        </authorList>
    </citation>
    <scope>NUCLEOTIDE SEQUENCE [LARGE SCALE GENOMIC DNA]</scope>
    <source>
        <strain evidence="6 7">3127-1</strain>
    </source>
</reference>
<dbReference type="KEGG" id="taci:TDSAC_1126"/>
<comment type="function">
    <text evidence="3">The glycine cleavage system catalyzes the degradation of glycine. The H protein shuttles the methylamine group of glycine from the P protein to the T protein.</text>
</comment>
<dbReference type="InterPro" id="IPR011053">
    <property type="entry name" value="Single_hybrid_motif"/>
</dbReference>
<dbReference type="PROSITE" id="PS50968">
    <property type="entry name" value="BIOTINYL_LIPOYL"/>
    <property type="match status" value="1"/>
</dbReference>